<sequence length="139" mass="15380">MNITPKIFAIIFSFLPLMACAENKTQEFNPQLSIDVESKIYFRAWNSKGLGDVKSTQKIGVLYTEGLIGSVGILRISPDGAGFVLEEYVPDNALSPDVWTYSNGKVEKVLTKQPANLLMILELVPGSEGGQRIEKFRLN</sequence>
<protein>
    <recommendedName>
        <fullName evidence="4">Lipoprotein</fullName>
    </recommendedName>
</protein>
<proteinExistence type="predicted"/>
<evidence type="ECO:0000313" key="3">
    <source>
        <dbReference type="Proteomes" id="UP001595840"/>
    </source>
</evidence>
<dbReference type="Proteomes" id="UP001595840">
    <property type="component" value="Unassembled WGS sequence"/>
</dbReference>
<reference evidence="3" key="1">
    <citation type="journal article" date="2019" name="Int. J. Syst. Evol. Microbiol.">
        <title>The Global Catalogue of Microorganisms (GCM) 10K type strain sequencing project: providing services to taxonomists for standard genome sequencing and annotation.</title>
        <authorList>
            <consortium name="The Broad Institute Genomics Platform"/>
            <consortium name="The Broad Institute Genome Sequencing Center for Infectious Disease"/>
            <person name="Wu L."/>
            <person name="Ma J."/>
        </authorList>
    </citation>
    <scope>NUCLEOTIDE SEQUENCE [LARGE SCALE GENOMIC DNA]</scope>
    <source>
        <strain evidence="3">CECT 8570</strain>
    </source>
</reference>
<feature type="signal peptide" evidence="1">
    <location>
        <begin position="1"/>
        <end position="21"/>
    </location>
</feature>
<name>A0ABV8V1G1_9GAMM</name>
<evidence type="ECO:0008006" key="4">
    <source>
        <dbReference type="Google" id="ProtNLM"/>
    </source>
</evidence>
<accession>A0ABV8V1G1</accession>
<organism evidence="2 3">
    <name type="scientific">Simiduia curdlanivorans</name>
    <dbReference type="NCBI Taxonomy" id="1492769"/>
    <lineage>
        <taxon>Bacteria</taxon>
        <taxon>Pseudomonadati</taxon>
        <taxon>Pseudomonadota</taxon>
        <taxon>Gammaproteobacteria</taxon>
        <taxon>Cellvibrionales</taxon>
        <taxon>Cellvibrionaceae</taxon>
        <taxon>Simiduia</taxon>
    </lineage>
</organism>
<keyword evidence="1" id="KW-0732">Signal</keyword>
<comment type="caution">
    <text evidence="2">The sequence shown here is derived from an EMBL/GenBank/DDBJ whole genome shotgun (WGS) entry which is preliminary data.</text>
</comment>
<feature type="chain" id="PRO_5045888424" description="Lipoprotein" evidence="1">
    <location>
        <begin position="22"/>
        <end position="139"/>
    </location>
</feature>
<keyword evidence="3" id="KW-1185">Reference proteome</keyword>
<dbReference type="EMBL" id="JBHSCX010000003">
    <property type="protein sequence ID" value="MFC4361195.1"/>
    <property type="molecule type" value="Genomic_DNA"/>
</dbReference>
<evidence type="ECO:0000313" key="2">
    <source>
        <dbReference type="EMBL" id="MFC4361195.1"/>
    </source>
</evidence>
<gene>
    <name evidence="2" type="ORF">ACFOX3_02715</name>
</gene>
<dbReference type="RefSeq" id="WP_290260138.1">
    <property type="nucleotide sequence ID" value="NZ_JAUFQG010000004.1"/>
</dbReference>
<evidence type="ECO:0000256" key="1">
    <source>
        <dbReference type="SAM" id="SignalP"/>
    </source>
</evidence>